<feature type="region of interest" description="Disordered" evidence="1">
    <location>
        <begin position="497"/>
        <end position="536"/>
    </location>
</feature>
<feature type="region of interest" description="Disordered" evidence="1">
    <location>
        <begin position="632"/>
        <end position="709"/>
    </location>
</feature>
<keyword evidence="2" id="KW-0472">Membrane</keyword>
<feature type="region of interest" description="Disordered" evidence="1">
    <location>
        <begin position="75"/>
        <end position="96"/>
    </location>
</feature>
<evidence type="ECO:0000256" key="2">
    <source>
        <dbReference type="SAM" id="Phobius"/>
    </source>
</evidence>
<feature type="compositionally biased region" description="Basic and acidic residues" evidence="1">
    <location>
        <begin position="632"/>
        <end position="652"/>
    </location>
</feature>
<protein>
    <recommendedName>
        <fullName evidence="5">Adhesin domain-containing protein</fullName>
    </recommendedName>
</protein>
<dbReference type="EMBL" id="RSCE01000007">
    <property type="protein sequence ID" value="RSH81100.1"/>
    <property type="molecule type" value="Genomic_DNA"/>
</dbReference>
<evidence type="ECO:0000313" key="3">
    <source>
        <dbReference type="EMBL" id="RSH81100.1"/>
    </source>
</evidence>
<feature type="compositionally biased region" description="Gly residues" evidence="1">
    <location>
        <begin position="138"/>
        <end position="158"/>
    </location>
</feature>
<evidence type="ECO:0008006" key="5">
    <source>
        <dbReference type="Google" id="ProtNLM"/>
    </source>
</evidence>
<dbReference type="STRING" id="105984.A0A427XQJ3"/>
<feature type="compositionally biased region" description="Basic and acidic residues" evidence="1">
    <location>
        <begin position="309"/>
        <end position="318"/>
    </location>
</feature>
<keyword evidence="2" id="KW-0812">Transmembrane</keyword>
<proteinExistence type="predicted"/>
<feature type="region of interest" description="Disordered" evidence="1">
    <location>
        <begin position="135"/>
        <end position="165"/>
    </location>
</feature>
<dbReference type="RefSeq" id="XP_028475819.1">
    <property type="nucleotide sequence ID" value="XM_028623845.1"/>
</dbReference>
<comment type="caution">
    <text evidence="3">The sequence shown here is derived from an EMBL/GenBank/DDBJ whole genome shotgun (WGS) entry which is preliminary data.</text>
</comment>
<feature type="region of interest" description="Disordered" evidence="1">
    <location>
        <begin position="365"/>
        <end position="384"/>
    </location>
</feature>
<dbReference type="OrthoDB" id="2572307at2759"/>
<keyword evidence="4" id="KW-1185">Reference proteome</keyword>
<evidence type="ECO:0000256" key="1">
    <source>
        <dbReference type="SAM" id="MobiDB-lite"/>
    </source>
</evidence>
<dbReference type="Proteomes" id="UP000279236">
    <property type="component" value="Unassembled WGS sequence"/>
</dbReference>
<keyword evidence="2" id="KW-1133">Transmembrane helix</keyword>
<organism evidence="3 4">
    <name type="scientific">Apiotrichum porosum</name>
    <dbReference type="NCBI Taxonomy" id="105984"/>
    <lineage>
        <taxon>Eukaryota</taxon>
        <taxon>Fungi</taxon>
        <taxon>Dikarya</taxon>
        <taxon>Basidiomycota</taxon>
        <taxon>Agaricomycotina</taxon>
        <taxon>Tremellomycetes</taxon>
        <taxon>Trichosporonales</taxon>
        <taxon>Trichosporonaceae</taxon>
        <taxon>Apiotrichum</taxon>
    </lineage>
</organism>
<reference evidence="3 4" key="1">
    <citation type="submission" date="2018-11" db="EMBL/GenBank/DDBJ databases">
        <title>Genome sequence of Apiotrichum porosum DSM 27194.</title>
        <authorList>
            <person name="Aliyu H."/>
            <person name="Gorte O."/>
            <person name="Ochsenreither K."/>
        </authorList>
    </citation>
    <scope>NUCLEOTIDE SEQUENCE [LARGE SCALE GENOMIC DNA]</scope>
    <source>
        <strain evidence="3 4">DSM 27194</strain>
    </source>
</reference>
<feature type="compositionally biased region" description="Basic and acidic residues" evidence="1">
    <location>
        <begin position="676"/>
        <end position="688"/>
    </location>
</feature>
<feature type="transmembrane region" description="Helical" evidence="2">
    <location>
        <begin position="105"/>
        <end position="122"/>
    </location>
</feature>
<name>A0A427XQJ3_9TREE</name>
<dbReference type="AlphaFoldDB" id="A0A427XQJ3"/>
<sequence>MILPEDTKAPLSDDEYDELDSADFGIDEDVGVPFVPHPSIGYGHPLTASNLAGNNQLEAQPFLGAGGDVELAIYPPPYTPRAGSSTSLPPPKSARRNLRDRLRDAPRLAIGFAVLFFLYIVAHPGRRHWRHPPPGMGSFPGGGGAGGFGGDQGNGGRPRPGHPGDDDYSQFGGQAVECAVFTDSQVGANRAAEAVFALPLAADQLFFSLRGPADVGIIEVDAYDYVDSSSVPDSAITFGDEAVADARRGPPVIVTVRGEFSAPETGAADTGNSPGWAMLSASKVCLMLQNGSMPLHSPHQPPPAAARHGHGEGPDGGHRNGPRFGVAVRSKEVADVPSSSLTFRIHVSLPRSKDGKVDTEEVAKSLNADARRSRRHSQTQKPGREAGFIDTLLGAFGSHAPSSLPVDLVPPITIRSEEGNVHVGDLSGVNMAGFEVRAVVGDVVVEHVRAEVVNIKTLGNIRANVSVSHSVELVTPAGAIDLDLSLAKSPAHRFFLWESEQSPDRPHTQRPSNNRHNSSDPECALQPITANVNGNNDRTIVRHGTWEVPCRQLSQRVHSMVGDIEIYAHPNFEGDVRFSTSKGEIEVDVTDETADPTGAGRRRVLDLNRAEHNGAKEYRGTIEWADVQGRERDVERHTDDYEYDADEHLDRVDYDDEFAEGDRRESNKRPHPAFPGDDHGNTDPEGRRPPPPPWMNQGPGLTIETSVGDVKVVF</sequence>
<dbReference type="GeneID" id="39593077"/>
<accession>A0A427XQJ3</accession>
<feature type="region of interest" description="Disordered" evidence="1">
    <location>
        <begin position="291"/>
        <end position="324"/>
    </location>
</feature>
<evidence type="ECO:0000313" key="4">
    <source>
        <dbReference type="Proteomes" id="UP000279236"/>
    </source>
</evidence>
<gene>
    <name evidence="3" type="ORF">EHS24_008534</name>
</gene>